<feature type="domain" description="Rhodanese" evidence="11">
    <location>
        <begin position="330"/>
        <end position="432"/>
    </location>
</feature>
<evidence type="ECO:0000313" key="13">
    <source>
        <dbReference type="Proteomes" id="UP000054558"/>
    </source>
</evidence>
<dbReference type="FunFam" id="3.40.250.10:FF:000014">
    <property type="entry name" value="Adenylyltransferase and sulfurtransferase MOCS3"/>
    <property type="match status" value="1"/>
</dbReference>
<gene>
    <name evidence="10" type="primary">MOCS3</name>
    <name evidence="10" type="synonym">CNX5</name>
    <name evidence="10" type="synonym">UBA4</name>
    <name evidence="12" type="ORF">KFL_002710160</name>
</gene>
<dbReference type="EC" id="2.8.1.11" evidence="10"/>
<dbReference type="Proteomes" id="UP000054558">
    <property type="component" value="Unassembled WGS sequence"/>
</dbReference>
<dbReference type="GO" id="GO:0004792">
    <property type="term" value="F:thiosulfate-cyanide sulfurtransferase activity"/>
    <property type="evidence" value="ECO:0000318"/>
    <property type="project" value="GO_Central"/>
</dbReference>
<feature type="active site" description="Glycyl thioester intermediate; for adenylyltransferase activity" evidence="10">
    <location>
        <position position="219"/>
    </location>
</feature>
<name>A0A1Y1IAG8_KLENI</name>
<feature type="binding site" evidence="10">
    <location>
        <position position="280"/>
    </location>
    <ligand>
        <name>Zn(2+)</name>
        <dbReference type="ChEBI" id="CHEBI:29105"/>
    </ligand>
</feature>
<comment type="cofactor">
    <cofactor evidence="10">
        <name>Zn(2+)</name>
        <dbReference type="ChEBI" id="CHEBI:29105"/>
    </cofactor>
    <text evidence="10">Binds 1 zinc ion per subunit.</text>
</comment>
<feature type="binding site" evidence="10">
    <location>
        <position position="71"/>
    </location>
    <ligand>
        <name>ATP</name>
        <dbReference type="ChEBI" id="CHEBI:30616"/>
    </ligand>
</feature>
<feature type="binding site" evidence="10">
    <location>
        <position position="92"/>
    </location>
    <ligand>
        <name>ATP</name>
        <dbReference type="ChEBI" id="CHEBI:30616"/>
    </ligand>
</feature>
<dbReference type="InterPro" id="IPR000594">
    <property type="entry name" value="ThiF_NAD_FAD-bd"/>
</dbReference>
<evidence type="ECO:0000256" key="4">
    <source>
        <dbReference type="ARBA" id="ARBA00022694"/>
    </source>
</evidence>
<dbReference type="STRING" id="105231.A0A1Y1IAG8"/>
<comment type="pathway">
    <text evidence="10">tRNA modification; 5-methoxycarbonylmethyl-2-thiouridine-tRNA biosynthesis.</text>
</comment>
<dbReference type="GO" id="GO:0006777">
    <property type="term" value="P:Mo-molybdopterin cofactor biosynthetic process"/>
    <property type="evidence" value="ECO:0007669"/>
    <property type="project" value="UniProtKB-UniRule"/>
</dbReference>
<keyword evidence="7 10" id="KW-0862">Zinc</keyword>
<evidence type="ECO:0000256" key="8">
    <source>
        <dbReference type="ARBA" id="ARBA00022840"/>
    </source>
</evidence>
<evidence type="ECO:0000256" key="7">
    <source>
        <dbReference type="ARBA" id="ARBA00022833"/>
    </source>
</evidence>
<feature type="binding site" evidence="10">
    <location>
        <position position="118"/>
    </location>
    <ligand>
        <name>ATP</name>
        <dbReference type="ChEBI" id="CHEBI:30616"/>
    </ligand>
</feature>
<dbReference type="Gene3D" id="3.40.250.10">
    <property type="entry name" value="Rhodanese-like domain"/>
    <property type="match status" value="1"/>
</dbReference>
<dbReference type="AlphaFoldDB" id="A0A1Y1IAG8"/>
<dbReference type="SMART" id="SM00450">
    <property type="entry name" value="RHOD"/>
    <property type="match status" value="1"/>
</dbReference>
<protein>
    <recommendedName>
        <fullName evidence="10">Adenylyltransferase and sulfurtransferase MOCS3</fullName>
    </recommendedName>
    <alternativeName>
        <fullName evidence="10">Molybdenum cofactor synthesis protein 3</fullName>
    </alternativeName>
    <domain>
        <recommendedName>
            <fullName evidence="10">Molybdopterin-synthase adenylyltransferase</fullName>
            <ecNumber evidence="10">2.7.7.80</ecNumber>
        </recommendedName>
        <alternativeName>
            <fullName evidence="10">Adenylyltransferase MOCS3</fullName>
        </alternativeName>
        <alternativeName>
            <fullName evidence="10">Sulfur carrier protein MOCS2A adenylyltransferase</fullName>
        </alternativeName>
    </domain>
    <domain>
        <recommendedName>
            <fullName evidence="10">Molybdopterin-synthase sulfurtransferase</fullName>
            <ecNumber evidence="10">2.8.1.11</ecNumber>
        </recommendedName>
        <alternativeName>
            <fullName evidence="10">Sulfurtransferase MOCS3</fullName>
        </alternativeName>
        <alternativeName>
            <fullName evidence="10">Sulfur carrier protein MOCS2A sulfurtransferase</fullName>
        </alternativeName>
    </domain>
</protein>
<dbReference type="GO" id="GO:0016779">
    <property type="term" value="F:nucleotidyltransferase activity"/>
    <property type="evidence" value="ECO:0000318"/>
    <property type="project" value="GO_Central"/>
</dbReference>
<evidence type="ECO:0000256" key="5">
    <source>
        <dbReference type="ARBA" id="ARBA00022723"/>
    </source>
</evidence>
<dbReference type="PANTHER" id="PTHR10953:SF102">
    <property type="entry name" value="ADENYLYLTRANSFERASE AND SULFURTRANSFERASE MOCS3"/>
    <property type="match status" value="1"/>
</dbReference>
<dbReference type="EC" id="2.7.7.80" evidence="10"/>
<dbReference type="InterPro" id="IPR028885">
    <property type="entry name" value="MOCS3/Uba4"/>
</dbReference>
<evidence type="ECO:0000256" key="1">
    <source>
        <dbReference type="ARBA" id="ARBA00004514"/>
    </source>
</evidence>
<keyword evidence="8 10" id="KW-0067">ATP-binding</keyword>
<dbReference type="OrthoDB" id="10261062at2759"/>
<feature type="binding site" evidence="10">
    <location>
        <begin position="99"/>
        <end position="103"/>
    </location>
    <ligand>
        <name>ATP</name>
        <dbReference type="ChEBI" id="CHEBI:30616"/>
    </ligand>
</feature>
<dbReference type="GO" id="GO:0005524">
    <property type="term" value="F:ATP binding"/>
    <property type="evidence" value="ECO:0007669"/>
    <property type="project" value="UniProtKB-KW"/>
</dbReference>
<dbReference type="GO" id="GO:0005737">
    <property type="term" value="C:cytoplasm"/>
    <property type="evidence" value="ECO:0000318"/>
    <property type="project" value="GO_Central"/>
</dbReference>
<dbReference type="EMBL" id="DF237220">
    <property type="protein sequence ID" value="GAQ86121.1"/>
    <property type="molecule type" value="Genomic_DNA"/>
</dbReference>
<dbReference type="GO" id="GO:0042292">
    <property type="term" value="F:URM1 activating enzyme activity"/>
    <property type="evidence" value="ECO:0000318"/>
    <property type="project" value="GO_Central"/>
</dbReference>
<keyword evidence="4 10" id="KW-0819">tRNA processing</keyword>
<accession>A0A1Y1IAG8</accession>
<dbReference type="PROSITE" id="PS50206">
    <property type="entry name" value="RHODANESE_3"/>
    <property type="match status" value="1"/>
</dbReference>
<keyword evidence="5 10" id="KW-0479">Metal-binding</keyword>
<dbReference type="PANTHER" id="PTHR10953">
    <property type="entry name" value="UBIQUITIN-ACTIVATING ENZYME E1"/>
    <property type="match status" value="1"/>
</dbReference>
<dbReference type="Gene3D" id="3.40.50.720">
    <property type="entry name" value="NAD(P)-binding Rossmann-like Domain"/>
    <property type="match status" value="1"/>
</dbReference>
<evidence type="ECO:0000259" key="11">
    <source>
        <dbReference type="PROSITE" id="PS50206"/>
    </source>
</evidence>
<proteinExistence type="inferred from homology"/>
<dbReference type="GO" id="GO:0005829">
    <property type="term" value="C:cytosol"/>
    <property type="evidence" value="ECO:0007669"/>
    <property type="project" value="UniProtKB-SubCell"/>
</dbReference>
<evidence type="ECO:0000256" key="10">
    <source>
        <dbReference type="HAMAP-Rule" id="MF_03049"/>
    </source>
</evidence>
<feature type="active site" description="Cysteine persulfide intermediate; for sulfurtransferase activity" evidence="10">
    <location>
        <position position="392"/>
    </location>
</feature>
<dbReference type="InterPro" id="IPR045886">
    <property type="entry name" value="ThiF/MoeB/HesA"/>
</dbReference>
<comment type="pathway">
    <text evidence="10">Cofactor biosynthesis; molybdopterin biosynthesis.</text>
</comment>
<dbReference type="InterPro" id="IPR001763">
    <property type="entry name" value="Rhodanese-like_dom"/>
</dbReference>
<dbReference type="Pfam" id="PF00899">
    <property type="entry name" value="ThiF"/>
    <property type="match status" value="1"/>
</dbReference>
<keyword evidence="9 10" id="KW-0511">Multifunctional enzyme</keyword>
<dbReference type="GO" id="GO:0061604">
    <property type="term" value="F:molybdopterin-synthase sulfurtransferase activity"/>
    <property type="evidence" value="ECO:0007669"/>
    <property type="project" value="UniProtKB-EC"/>
</dbReference>
<evidence type="ECO:0000256" key="9">
    <source>
        <dbReference type="ARBA" id="ARBA00023268"/>
    </source>
</evidence>
<keyword evidence="3 10" id="KW-0808">Transferase</keyword>
<dbReference type="GO" id="GO:0061605">
    <property type="term" value="F:molybdopterin-synthase adenylyltransferase activity"/>
    <property type="evidence" value="ECO:0007669"/>
    <property type="project" value="UniProtKB-EC"/>
</dbReference>
<dbReference type="HAMAP" id="MF_03049">
    <property type="entry name" value="MOCS3_Uba4"/>
    <property type="match status" value="1"/>
</dbReference>
<evidence type="ECO:0000256" key="3">
    <source>
        <dbReference type="ARBA" id="ARBA00022679"/>
    </source>
</evidence>
<dbReference type="InterPro" id="IPR035985">
    <property type="entry name" value="Ubiquitin-activating_enz"/>
</dbReference>
<keyword evidence="2 10" id="KW-0963">Cytoplasm</keyword>
<dbReference type="InterPro" id="IPR036873">
    <property type="entry name" value="Rhodanese-like_dom_sf"/>
</dbReference>
<comment type="function">
    <text evidence="10">Plays a central role in 2-thiolation of mcm(5)S(2)U at tRNA wobble positions of cytosolic tRNA(Lys), tRNA(Glu) and tRNA(Gln). Also essential during biosynthesis of the molybdenum cofactor. Acts by mediating the C-terminal thiocarboxylation of sulfur carriers URM1 and MOCS2A. Its N-terminus first activates URM1 and MOCS2A as acyl-adenylates (-COAMP), then the persulfide sulfur on the catalytic cysteine is transferred to URM1 and MOCS2A to form thiocarboxylation (-COSH) of their C-terminus. The reaction probably involves hydrogen sulfide that is generated from the persulfide intermediate and that acts as nucleophile towards URM1 and MOCS2A. Subsequently, a transient disulfide bond is formed. Does not use thiosulfate as sulfur donor; NFS1 probably acting as a sulfur donor for thiocarboxylation reactions.</text>
</comment>
<evidence type="ECO:0000313" key="12">
    <source>
        <dbReference type="EMBL" id="GAQ86121.1"/>
    </source>
</evidence>
<dbReference type="GO" id="GO:0046872">
    <property type="term" value="F:metal ion binding"/>
    <property type="evidence" value="ECO:0007669"/>
    <property type="project" value="UniProtKB-KW"/>
</dbReference>
<keyword evidence="10" id="KW-0501">Molybdenum cofactor biosynthesis</keyword>
<keyword evidence="12" id="KW-0548">Nucleotidyltransferase</keyword>
<organism evidence="12 13">
    <name type="scientific">Klebsormidium nitens</name>
    <name type="common">Green alga</name>
    <name type="synonym">Ulothrix nitens</name>
    <dbReference type="NCBI Taxonomy" id="105231"/>
    <lineage>
        <taxon>Eukaryota</taxon>
        <taxon>Viridiplantae</taxon>
        <taxon>Streptophyta</taxon>
        <taxon>Klebsormidiophyceae</taxon>
        <taxon>Klebsormidiales</taxon>
        <taxon>Klebsormidiaceae</taxon>
        <taxon>Klebsormidium</taxon>
    </lineage>
</organism>
<dbReference type="FunFam" id="3.40.50.720:FF:000033">
    <property type="entry name" value="Adenylyltransferase and sulfurtransferase MOCS3"/>
    <property type="match status" value="1"/>
</dbReference>
<dbReference type="Pfam" id="PF00581">
    <property type="entry name" value="Rhodanese"/>
    <property type="match status" value="1"/>
</dbReference>
<dbReference type="UniPathway" id="UPA00988"/>
<dbReference type="GO" id="GO:0002143">
    <property type="term" value="P:tRNA wobble position uridine thiolation"/>
    <property type="evidence" value="ECO:0007669"/>
    <property type="project" value="InterPro"/>
</dbReference>
<dbReference type="OMA" id="IPDVGMD"/>
<dbReference type="CDD" id="cd00757">
    <property type="entry name" value="ThiF_MoeB_HesA_family"/>
    <property type="match status" value="1"/>
</dbReference>
<sequence length="434" mass="45306">MAVEGDAKNEAGAESERPAKRARFNWIGSESHGLDKPQVERYSRQLLVPAFGVAGQGTLCCASILVVGAGGLGSPVLLYLAAAGVGTLGIADDDVVEQSNLHRQVIHTEAAAEAGNPKTTSAKEACQRINSSIKVVEHRTRFTAANALDLVRPYDVIVDASDNVATRYVVNDACVVAGKPLVSGAALGMEGQLAVYHDRPGAPCYRCMFPVPPVGARRCADAGVLGVVPGIIGSLQALEAIKVATGIGEPLSARMLIFDALTTRLQTVKLRGRSATCAACGDQPTITAETLPSFDYAHFVSADTDPSPLPVLSAAESVSCAAYKARVVDAGRPHVVVDVREAHQFAIAALPGAISIPLKHLVNRIADVQAAVAEAAARCPAESAAPDVYVVCRRGNDSKIGTRLLRQKGIGNAFNLTGGVVAWADEIDPSFPTY</sequence>
<comment type="catalytic activity">
    <reaction evidence="10">
        <text>[molybdopterin-synthase sulfur-carrier protein]-C-terminal Gly-Gly-AMP + S-sulfanyl-L-cysteinyl-[cysteine desulfurase] + AH2 = [molybdopterin-synthase sulfur-carrier protein]-C-terminal-Gly-aminoethanethioate + L-cysteinyl-[cysteine desulfurase] + A + AMP + 2 H(+)</text>
        <dbReference type="Rhea" id="RHEA:48612"/>
        <dbReference type="Rhea" id="RHEA-COMP:12157"/>
        <dbReference type="Rhea" id="RHEA-COMP:12158"/>
        <dbReference type="Rhea" id="RHEA-COMP:12159"/>
        <dbReference type="Rhea" id="RHEA-COMP:19907"/>
        <dbReference type="ChEBI" id="CHEBI:13193"/>
        <dbReference type="ChEBI" id="CHEBI:15378"/>
        <dbReference type="ChEBI" id="CHEBI:17499"/>
        <dbReference type="ChEBI" id="CHEBI:29950"/>
        <dbReference type="ChEBI" id="CHEBI:61963"/>
        <dbReference type="ChEBI" id="CHEBI:90618"/>
        <dbReference type="ChEBI" id="CHEBI:232372"/>
        <dbReference type="ChEBI" id="CHEBI:456215"/>
        <dbReference type="EC" id="2.8.1.11"/>
    </reaction>
</comment>
<feature type="binding site" evidence="10">
    <location>
        <begin position="162"/>
        <end position="163"/>
    </location>
    <ligand>
        <name>ATP</name>
        <dbReference type="ChEBI" id="CHEBI:30616"/>
    </ligand>
</feature>
<comment type="subcellular location">
    <subcellularLocation>
        <location evidence="1">Cytoplasm</location>
        <location evidence="1">Cytosol</location>
    </subcellularLocation>
</comment>
<keyword evidence="13" id="KW-1185">Reference proteome</keyword>
<evidence type="ECO:0000256" key="2">
    <source>
        <dbReference type="ARBA" id="ARBA00022490"/>
    </source>
</evidence>
<feature type="binding site" evidence="10">
    <location>
        <position position="277"/>
    </location>
    <ligand>
        <name>Zn(2+)</name>
        <dbReference type="ChEBI" id="CHEBI:29105"/>
    </ligand>
</feature>
<keyword evidence="6 10" id="KW-0547">Nucleotide-binding</keyword>
<comment type="similarity">
    <text evidence="10">In the N-terminal section; belongs to the HesA/MoeB/ThiF family. UBA4 subfamily.</text>
</comment>
<dbReference type="NCBIfam" id="NF004281">
    <property type="entry name" value="PRK05690.1"/>
    <property type="match status" value="1"/>
</dbReference>
<feature type="binding site" evidence="10">
    <location>
        <position position="207"/>
    </location>
    <ligand>
        <name>Zn(2+)</name>
        <dbReference type="ChEBI" id="CHEBI:29105"/>
    </ligand>
</feature>
<comment type="catalytic activity">
    <reaction evidence="10">
        <text>[molybdopterin-synthase sulfur-carrier protein]-C-terminal Gly-Gly + ATP + H(+) = [molybdopterin-synthase sulfur-carrier protein]-C-terminal Gly-Gly-AMP + diphosphate</text>
        <dbReference type="Rhea" id="RHEA:43616"/>
        <dbReference type="Rhea" id="RHEA-COMP:12159"/>
        <dbReference type="Rhea" id="RHEA-COMP:12202"/>
        <dbReference type="ChEBI" id="CHEBI:15378"/>
        <dbReference type="ChEBI" id="CHEBI:30616"/>
        <dbReference type="ChEBI" id="CHEBI:33019"/>
        <dbReference type="ChEBI" id="CHEBI:90618"/>
        <dbReference type="ChEBI" id="CHEBI:90778"/>
        <dbReference type="EC" id="2.7.7.80"/>
    </reaction>
</comment>
<dbReference type="SUPFAM" id="SSF69572">
    <property type="entry name" value="Activating enzymes of the ubiquitin-like proteins"/>
    <property type="match status" value="1"/>
</dbReference>
<reference evidence="12 13" key="1">
    <citation type="journal article" date="2014" name="Nat. Commun.">
        <title>Klebsormidium flaccidum genome reveals primary factors for plant terrestrial adaptation.</title>
        <authorList>
            <person name="Hori K."/>
            <person name="Maruyama F."/>
            <person name="Fujisawa T."/>
            <person name="Togashi T."/>
            <person name="Yamamoto N."/>
            <person name="Seo M."/>
            <person name="Sato S."/>
            <person name="Yamada T."/>
            <person name="Mori H."/>
            <person name="Tajima N."/>
            <person name="Moriyama T."/>
            <person name="Ikeuchi M."/>
            <person name="Watanabe M."/>
            <person name="Wada H."/>
            <person name="Kobayashi K."/>
            <person name="Saito M."/>
            <person name="Masuda T."/>
            <person name="Sasaki-Sekimoto Y."/>
            <person name="Mashiguchi K."/>
            <person name="Awai K."/>
            <person name="Shimojima M."/>
            <person name="Masuda S."/>
            <person name="Iwai M."/>
            <person name="Nobusawa T."/>
            <person name="Narise T."/>
            <person name="Kondo S."/>
            <person name="Saito H."/>
            <person name="Sato R."/>
            <person name="Murakawa M."/>
            <person name="Ihara Y."/>
            <person name="Oshima-Yamada Y."/>
            <person name="Ohtaka K."/>
            <person name="Satoh M."/>
            <person name="Sonobe K."/>
            <person name="Ishii M."/>
            <person name="Ohtani R."/>
            <person name="Kanamori-Sato M."/>
            <person name="Honoki R."/>
            <person name="Miyazaki D."/>
            <person name="Mochizuki H."/>
            <person name="Umetsu J."/>
            <person name="Higashi K."/>
            <person name="Shibata D."/>
            <person name="Kamiya Y."/>
            <person name="Sato N."/>
            <person name="Nakamura Y."/>
            <person name="Tabata S."/>
            <person name="Ida S."/>
            <person name="Kurokawa K."/>
            <person name="Ohta H."/>
        </authorList>
    </citation>
    <scope>NUCLEOTIDE SEQUENCE [LARGE SCALE GENOMIC DNA]</scope>
    <source>
        <strain evidence="12 13">NIES-2285</strain>
    </source>
</reference>
<dbReference type="UniPathway" id="UPA00344"/>
<feature type="binding site" evidence="10">
    <location>
        <position position="204"/>
    </location>
    <ligand>
        <name>Zn(2+)</name>
        <dbReference type="ChEBI" id="CHEBI:29105"/>
    </ligand>
</feature>
<evidence type="ECO:0000256" key="6">
    <source>
        <dbReference type="ARBA" id="ARBA00022741"/>
    </source>
</evidence>